<evidence type="ECO:0000256" key="3">
    <source>
        <dbReference type="ARBA" id="ARBA00023128"/>
    </source>
</evidence>
<proteinExistence type="inferred from homology"/>
<gene>
    <name evidence="6" type="primary">AlNc14C163G7829</name>
    <name evidence="6" type="ORF">ALNC14_088220</name>
</gene>
<dbReference type="HOGENOM" id="CLU_169286_0_0_1"/>
<protein>
    <recommendedName>
        <fullName evidence="5">COX assembly mitochondrial protein</fullName>
    </recommendedName>
</protein>
<name>F0WMZ2_9STRA</name>
<accession>F0WMZ2</accession>
<keyword evidence="4" id="KW-1015">Disulfide bond</keyword>
<keyword evidence="3 5" id="KW-0496">Mitochondrion</keyword>
<dbReference type="Pfam" id="PF08583">
    <property type="entry name" value="Cmc1"/>
    <property type="match status" value="1"/>
</dbReference>
<dbReference type="EMBL" id="FR824208">
    <property type="protein sequence ID" value="CCA22679.1"/>
    <property type="molecule type" value="Genomic_DNA"/>
</dbReference>
<dbReference type="PROSITE" id="PS51808">
    <property type="entry name" value="CHCH"/>
    <property type="match status" value="1"/>
</dbReference>
<evidence type="ECO:0000256" key="2">
    <source>
        <dbReference type="ARBA" id="ARBA00007347"/>
    </source>
</evidence>
<reference evidence="6" key="2">
    <citation type="submission" date="2011-02" db="EMBL/GenBank/DDBJ databases">
        <authorList>
            <person name="MacLean D."/>
        </authorList>
    </citation>
    <scope>NUCLEOTIDE SEQUENCE</scope>
</reference>
<evidence type="ECO:0000256" key="5">
    <source>
        <dbReference type="RuleBase" id="RU364104"/>
    </source>
</evidence>
<comment type="subcellular location">
    <subcellularLocation>
        <location evidence="1 5">Mitochondrion</location>
    </subcellularLocation>
</comment>
<dbReference type="PANTHER" id="PTHR22977:SF1">
    <property type="entry name" value="COX ASSEMBLY MITOCHONDRIAL PROTEIN 2 HOMOLOG"/>
    <property type="match status" value="1"/>
</dbReference>
<dbReference type="PANTHER" id="PTHR22977">
    <property type="entry name" value="COX ASSEMBLY MITOCHONDRIAL PROTEIN"/>
    <property type="match status" value="1"/>
</dbReference>
<evidence type="ECO:0000256" key="1">
    <source>
        <dbReference type="ARBA" id="ARBA00004173"/>
    </source>
</evidence>
<dbReference type="GO" id="GO:0005739">
    <property type="term" value="C:mitochondrion"/>
    <property type="evidence" value="ECO:0007669"/>
    <property type="project" value="UniProtKB-SubCell"/>
</dbReference>
<comment type="similarity">
    <text evidence="2 5">Belongs to the CMC family.</text>
</comment>
<dbReference type="InterPro" id="IPR013892">
    <property type="entry name" value="Cyt_c_biogenesis_Cmc1-like"/>
</dbReference>
<organism evidence="6">
    <name type="scientific">Albugo laibachii Nc14</name>
    <dbReference type="NCBI Taxonomy" id="890382"/>
    <lineage>
        <taxon>Eukaryota</taxon>
        <taxon>Sar</taxon>
        <taxon>Stramenopiles</taxon>
        <taxon>Oomycota</taxon>
        <taxon>Peronosporomycetes</taxon>
        <taxon>Albuginales</taxon>
        <taxon>Albuginaceae</taxon>
        <taxon>Albugo</taxon>
    </lineage>
</organism>
<reference evidence="6" key="1">
    <citation type="journal article" date="2011" name="PLoS Biol.">
        <title>Gene gain and loss during evolution of obligate parasitism in the white rust pathogen of Arabidopsis thaliana.</title>
        <authorList>
            <person name="Kemen E."/>
            <person name="Gardiner A."/>
            <person name="Schultz-Larsen T."/>
            <person name="Kemen A.C."/>
            <person name="Balmuth A.L."/>
            <person name="Robert-Seilaniantz A."/>
            <person name="Bailey K."/>
            <person name="Holub E."/>
            <person name="Studholme D.J."/>
            <person name="Maclean D."/>
            <person name="Jones J.D."/>
        </authorList>
    </citation>
    <scope>NUCLEOTIDE SEQUENCE</scope>
</reference>
<sequence length="71" mass="8193">MHPPLDRPHPLCQQVIKNLKQCHTENPRAKFLGACNEAKRALDDCFRMEKEEKRKQNLVKSVGGAAHKNMR</sequence>
<evidence type="ECO:0000256" key="4">
    <source>
        <dbReference type="ARBA" id="ARBA00023157"/>
    </source>
</evidence>
<dbReference type="AlphaFoldDB" id="F0WMZ2"/>
<evidence type="ECO:0000313" key="6">
    <source>
        <dbReference type="EMBL" id="CCA22679.1"/>
    </source>
</evidence>